<evidence type="ECO:0000313" key="4">
    <source>
        <dbReference type="Proteomes" id="UP000238823"/>
    </source>
</evidence>
<sequence length="295" mass="30926">MHPMLHKLIAPACALAALSISSIALAGEVPASEPAAEAVEAAEASDASAEVNDEAVKQVEATAPVTLENEVAASAELGEMERLSHGGRLSLGAARTLAGLTGVNVRYYLTDHFHIGLNLGVATFSYREPDFTGDPIDCGTDQKDASCTKNTRTLAYIGSSVEGVYWILGKPAGNWPFQADFGIGGRLGFQHYVNSTDVGNDLDDPLQLTAEVPLIIMLSLGENFSIAPEFGAVFRWNPGSRLQGPTEMPPDPGDSNPGFGSNGRFEAGDMSGPGFGFEITDNVGLFGGASLLYAF</sequence>
<gene>
    <name evidence="3" type="ORF">ENSA7_51620</name>
</gene>
<name>A0A2S9YFT4_9BACT</name>
<dbReference type="EMBL" id="PVNL01000105">
    <property type="protein sequence ID" value="PRQ03965.1"/>
    <property type="molecule type" value="Genomic_DNA"/>
</dbReference>
<dbReference type="AlphaFoldDB" id="A0A2S9YFT4"/>
<reference evidence="3 4" key="1">
    <citation type="submission" date="2018-03" db="EMBL/GenBank/DDBJ databases">
        <title>Draft Genome Sequences of the Obligatory Marine Myxobacteria Enhygromyxa salina SWB007.</title>
        <authorList>
            <person name="Poehlein A."/>
            <person name="Moghaddam J.A."/>
            <person name="Harms H."/>
            <person name="Alanjari M."/>
            <person name="Koenig G.M."/>
            <person name="Daniel R."/>
            <person name="Schaeberle T.F."/>
        </authorList>
    </citation>
    <scope>NUCLEOTIDE SEQUENCE [LARGE SCALE GENOMIC DNA]</scope>
    <source>
        <strain evidence="3 4">SWB007</strain>
    </source>
</reference>
<dbReference type="Proteomes" id="UP000238823">
    <property type="component" value="Unassembled WGS sequence"/>
</dbReference>
<organism evidence="3 4">
    <name type="scientific">Enhygromyxa salina</name>
    <dbReference type="NCBI Taxonomy" id="215803"/>
    <lineage>
        <taxon>Bacteria</taxon>
        <taxon>Pseudomonadati</taxon>
        <taxon>Myxococcota</taxon>
        <taxon>Polyangia</taxon>
        <taxon>Nannocystales</taxon>
        <taxon>Nannocystaceae</taxon>
        <taxon>Enhygromyxa</taxon>
    </lineage>
</organism>
<accession>A0A2S9YFT4</accession>
<protein>
    <recommendedName>
        <fullName evidence="5">Outer membrane protein beta-barrel domain-containing protein</fullName>
    </recommendedName>
</protein>
<comment type="caution">
    <text evidence="3">The sequence shown here is derived from an EMBL/GenBank/DDBJ whole genome shotgun (WGS) entry which is preliminary data.</text>
</comment>
<feature type="region of interest" description="Disordered" evidence="1">
    <location>
        <begin position="241"/>
        <end position="265"/>
    </location>
</feature>
<proteinExistence type="predicted"/>
<keyword evidence="2" id="KW-0732">Signal</keyword>
<evidence type="ECO:0008006" key="5">
    <source>
        <dbReference type="Google" id="ProtNLM"/>
    </source>
</evidence>
<feature type="signal peptide" evidence="2">
    <location>
        <begin position="1"/>
        <end position="26"/>
    </location>
</feature>
<evidence type="ECO:0000313" key="3">
    <source>
        <dbReference type="EMBL" id="PRQ03965.1"/>
    </source>
</evidence>
<feature type="chain" id="PRO_5015786171" description="Outer membrane protein beta-barrel domain-containing protein" evidence="2">
    <location>
        <begin position="27"/>
        <end position="295"/>
    </location>
</feature>
<evidence type="ECO:0000256" key="1">
    <source>
        <dbReference type="SAM" id="MobiDB-lite"/>
    </source>
</evidence>
<evidence type="ECO:0000256" key="2">
    <source>
        <dbReference type="SAM" id="SignalP"/>
    </source>
</evidence>